<keyword evidence="1" id="KW-1133">Transmembrane helix</keyword>
<feature type="transmembrane region" description="Helical" evidence="1">
    <location>
        <begin position="24"/>
        <end position="45"/>
    </location>
</feature>
<dbReference type="InterPro" id="IPR012861">
    <property type="entry name" value="DUF1634"/>
</dbReference>
<keyword evidence="4" id="KW-1185">Reference proteome</keyword>
<dbReference type="EMBL" id="LR746496">
    <property type="protein sequence ID" value="CAA7601499.1"/>
    <property type="molecule type" value="Genomic_DNA"/>
</dbReference>
<sequence>MGKEPAGQTHLFDAELFISSSLRFGVYLSAIVMALGIVLLFARGVSGYPIDVFPTSIPLLWSGIVLFKPAAVITLGLVLLIATPVFRVAASVLLFLVEKDHLYTFITLFVLAVLVTSFLIGKAL</sequence>
<proteinExistence type="predicted"/>
<dbReference type="EMBL" id="CDGJ01000037">
    <property type="protein sequence ID" value="CEJ06986.1"/>
    <property type="molecule type" value="Genomic_DNA"/>
</dbReference>
<keyword evidence="1" id="KW-0812">Transmembrane</keyword>
<name>A0A8S0W854_9FIRM</name>
<reference evidence="2" key="2">
    <citation type="submission" date="2020-01" db="EMBL/GenBank/DDBJ databases">
        <authorList>
            <person name="Hornung B."/>
        </authorList>
    </citation>
    <scope>NUCLEOTIDE SEQUENCE</scope>
    <source>
        <strain evidence="2">PacBioINE</strain>
    </source>
</reference>
<organism evidence="2">
    <name type="scientific">Acididesulfobacillus acetoxydans</name>
    <dbReference type="NCBI Taxonomy" id="1561005"/>
    <lineage>
        <taxon>Bacteria</taxon>
        <taxon>Bacillati</taxon>
        <taxon>Bacillota</taxon>
        <taxon>Clostridia</taxon>
        <taxon>Eubacteriales</taxon>
        <taxon>Peptococcaceae</taxon>
        <taxon>Acididesulfobacillus</taxon>
    </lineage>
</organism>
<dbReference type="KEGG" id="aacx:DEACI_2166"/>
<feature type="transmembrane region" description="Helical" evidence="1">
    <location>
        <begin position="57"/>
        <end position="82"/>
    </location>
</feature>
<evidence type="ECO:0000313" key="2">
    <source>
        <dbReference type="EMBL" id="CAA7601499.1"/>
    </source>
</evidence>
<evidence type="ECO:0000313" key="4">
    <source>
        <dbReference type="Proteomes" id="UP001071230"/>
    </source>
</evidence>
<dbReference type="Pfam" id="PF07843">
    <property type="entry name" value="DUF1634"/>
    <property type="match status" value="1"/>
</dbReference>
<dbReference type="RefSeq" id="WP_240985020.1">
    <property type="nucleotide sequence ID" value="NZ_CDGJ01000037.1"/>
</dbReference>
<evidence type="ECO:0000313" key="3">
    <source>
        <dbReference type="EMBL" id="CEJ06986.1"/>
    </source>
</evidence>
<keyword evidence="1" id="KW-0472">Membrane</keyword>
<dbReference type="Proteomes" id="UP000836597">
    <property type="component" value="Chromosome"/>
</dbReference>
<evidence type="ECO:0008006" key="5">
    <source>
        <dbReference type="Google" id="ProtNLM"/>
    </source>
</evidence>
<protein>
    <recommendedName>
        <fullName evidence="5">DUF1634 domain-containing protein</fullName>
    </recommendedName>
</protein>
<feature type="transmembrane region" description="Helical" evidence="1">
    <location>
        <begin position="102"/>
        <end position="121"/>
    </location>
</feature>
<accession>A0A8S0W854</accession>
<gene>
    <name evidence="3" type="ORF">DEACI_1440</name>
    <name evidence="2" type="ORF">DEACI_2166</name>
</gene>
<dbReference type="AlphaFoldDB" id="A0A8S0W854"/>
<reference evidence="3" key="1">
    <citation type="submission" date="2014-11" db="EMBL/GenBank/DDBJ databases">
        <authorList>
            <person name="Hornung B.V."/>
        </authorList>
    </citation>
    <scope>NUCLEOTIDE SEQUENCE</scope>
    <source>
        <strain evidence="3">INE</strain>
    </source>
</reference>
<evidence type="ECO:0000256" key="1">
    <source>
        <dbReference type="SAM" id="Phobius"/>
    </source>
</evidence>
<dbReference type="Proteomes" id="UP001071230">
    <property type="component" value="Unassembled WGS sequence"/>
</dbReference>